<sequence>MMMMSLILSLSLIITALTLSSPILMAFNIMLTALSLVVNVSFMASSWYSMMIFLIYIGAMLVMFAYFVAITPNQGIKSKTYIFTLLVTYVTIYLVSNMMINDSTMMEPLTINTNFDATEMYNINFMPMFIMLILVLLFMMLIVVKLVYTSKGPLRPFM</sequence>
<keyword evidence="3" id="KW-0496">Mitochondrion</keyword>
<feature type="transmembrane region" description="Helical" evidence="1">
    <location>
        <begin position="81"/>
        <end position="100"/>
    </location>
</feature>
<geneLocation type="mitochondrion" evidence="3"/>
<dbReference type="RefSeq" id="YP_009371245.1">
    <property type="nucleotide sequence ID" value="NC_034807.1"/>
</dbReference>
<protein>
    <submittedName>
        <fullName evidence="3">NADH dehydrogenase subunit 6</fullName>
    </submittedName>
</protein>
<proteinExistence type="predicted"/>
<feature type="transmembrane region" description="Helical" evidence="1">
    <location>
        <begin position="50"/>
        <end position="69"/>
    </location>
</feature>
<evidence type="ECO:0000256" key="2">
    <source>
        <dbReference type="SAM" id="SignalP"/>
    </source>
</evidence>
<dbReference type="CTD" id="4541"/>
<feature type="transmembrane region" description="Helical" evidence="1">
    <location>
        <begin position="125"/>
        <end position="148"/>
    </location>
</feature>
<accession>A0A343D0M7</accession>
<dbReference type="AlphaFoldDB" id="A0A343D0M7"/>
<gene>
    <name evidence="3" type="primary">ND6</name>
</gene>
<organism evidence="3">
    <name type="scientific">Ozobranchus jantseanus</name>
    <dbReference type="NCBI Taxonomy" id="1955321"/>
    <lineage>
        <taxon>Eukaryota</taxon>
        <taxon>Metazoa</taxon>
        <taxon>Spiralia</taxon>
        <taxon>Lophotrochozoa</taxon>
        <taxon>Annelida</taxon>
        <taxon>Clitellata</taxon>
        <taxon>Hirudinea</taxon>
        <taxon>Hirudinida</taxon>
        <taxon>Oceanobdelliformes</taxon>
        <taxon>Ozobranchidae</taxon>
        <taxon>Ozobranchus</taxon>
    </lineage>
</organism>
<dbReference type="GeneID" id="32892138"/>
<feature type="signal peptide" evidence="2">
    <location>
        <begin position="1"/>
        <end position="20"/>
    </location>
</feature>
<keyword evidence="1" id="KW-0472">Membrane</keyword>
<feature type="chain" id="PRO_5016558730" evidence="2">
    <location>
        <begin position="21"/>
        <end position="158"/>
    </location>
</feature>
<keyword evidence="1" id="KW-1133">Transmembrane helix</keyword>
<evidence type="ECO:0000256" key="1">
    <source>
        <dbReference type="SAM" id="Phobius"/>
    </source>
</evidence>
<evidence type="ECO:0000313" key="3">
    <source>
        <dbReference type="EMBL" id="ARR75366.1"/>
    </source>
</evidence>
<reference evidence="3" key="1">
    <citation type="journal article" date="2017" name="Mitochondrial DNA Part B Resour">
        <title>Complete mithochondrial genome of Ozobranchus jantseanus (Hirudinida: Arhychobdellida: Ozobranchidae).</title>
        <authorList>
            <person name="Liu X."/>
            <person name="Luo D."/>
            <person name="Zhao Y."/>
            <person name="Zhang Q."/>
            <person name="Zhang J."/>
        </authorList>
    </citation>
    <scope>NUCLEOTIDE SEQUENCE</scope>
</reference>
<dbReference type="EMBL" id="KY861060">
    <property type="protein sequence ID" value="ARR75366.1"/>
    <property type="molecule type" value="Genomic_DNA"/>
</dbReference>
<keyword evidence="2" id="KW-0732">Signal</keyword>
<keyword evidence="1" id="KW-0812">Transmembrane</keyword>
<name>A0A343D0M7_9ANNE</name>